<protein>
    <submittedName>
        <fullName evidence="3">Glycosyltransferase involved in cell wall biosynthesis</fullName>
    </submittedName>
</protein>
<proteinExistence type="predicted"/>
<dbReference type="SUPFAM" id="SSF53756">
    <property type="entry name" value="UDP-Glycosyltransferase/glycogen phosphorylase"/>
    <property type="match status" value="1"/>
</dbReference>
<dbReference type="Pfam" id="PF13439">
    <property type="entry name" value="Glyco_transf_4"/>
    <property type="match status" value="1"/>
</dbReference>
<keyword evidence="3" id="KW-0808">Transferase</keyword>
<dbReference type="PANTHER" id="PTHR12526:SF630">
    <property type="entry name" value="GLYCOSYLTRANSFERASE"/>
    <property type="match status" value="1"/>
</dbReference>
<dbReference type="AlphaFoldDB" id="A0A562VHD8"/>
<keyword evidence="4" id="KW-1185">Reference proteome</keyword>
<gene>
    <name evidence="3" type="ORF">JN12_03095</name>
</gene>
<dbReference type="EMBL" id="VLLN01000022">
    <property type="protein sequence ID" value="TWJ17319.1"/>
    <property type="molecule type" value="Genomic_DNA"/>
</dbReference>
<dbReference type="RefSeq" id="WP_145024379.1">
    <property type="nucleotide sequence ID" value="NZ_VLLN01000022.1"/>
</dbReference>
<dbReference type="Gene3D" id="3.40.50.2000">
    <property type="entry name" value="Glycogen Phosphorylase B"/>
    <property type="match status" value="2"/>
</dbReference>
<evidence type="ECO:0000259" key="2">
    <source>
        <dbReference type="Pfam" id="PF13439"/>
    </source>
</evidence>
<accession>A0A562VHD8</accession>
<organism evidence="3 4">
    <name type="scientific">Geobacter argillaceus</name>
    <dbReference type="NCBI Taxonomy" id="345631"/>
    <lineage>
        <taxon>Bacteria</taxon>
        <taxon>Pseudomonadati</taxon>
        <taxon>Thermodesulfobacteriota</taxon>
        <taxon>Desulfuromonadia</taxon>
        <taxon>Geobacterales</taxon>
        <taxon>Geobacteraceae</taxon>
        <taxon>Geobacter</taxon>
    </lineage>
</organism>
<dbReference type="Pfam" id="PF00534">
    <property type="entry name" value="Glycos_transf_1"/>
    <property type="match status" value="1"/>
</dbReference>
<comment type="caution">
    <text evidence="3">The sequence shown here is derived from an EMBL/GenBank/DDBJ whole genome shotgun (WGS) entry which is preliminary data.</text>
</comment>
<evidence type="ECO:0000259" key="1">
    <source>
        <dbReference type="Pfam" id="PF00534"/>
    </source>
</evidence>
<dbReference type="InterPro" id="IPR028098">
    <property type="entry name" value="Glyco_trans_4-like_N"/>
</dbReference>
<evidence type="ECO:0000313" key="3">
    <source>
        <dbReference type="EMBL" id="TWJ17319.1"/>
    </source>
</evidence>
<evidence type="ECO:0000313" key="4">
    <source>
        <dbReference type="Proteomes" id="UP000319449"/>
    </source>
</evidence>
<name>A0A562VHD8_9BACT</name>
<feature type="domain" description="Glycosyl transferase family 1" evidence="1">
    <location>
        <begin position="187"/>
        <end position="341"/>
    </location>
</feature>
<feature type="domain" description="Glycosyltransferase subfamily 4-like N-terminal" evidence="2">
    <location>
        <begin position="12"/>
        <end position="165"/>
    </location>
</feature>
<dbReference type="Proteomes" id="UP000319449">
    <property type="component" value="Unassembled WGS sequence"/>
</dbReference>
<reference evidence="3 4" key="1">
    <citation type="submission" date="2019-07" db="EMBL/GenBank/DDBJ databases">
        <title>Genomic Encyclopedia of Archaeal and Bacterial Type Strains, Phase II (KMG-II): from individual species to whole genera.</title>
        <authorList>
            <person name="Goeker M."/>
        </authorList>
    </citation>
    <scope>NUCLEOTIDE SEQUENCE [LARGE SCALE GENOMIC DNA]</scope>
    <source>
        <strain evidence="3 4">ATCC BAA-1139</strain>
    </source>
</reference>
<dbReference type="PANTHER" id="PTHR12526">
    <property type="entry name" value="GLYCOSYLTRANSFERASE"/>
    <property type="match status" value="1"/>
</dbReference>
<dbReference type="InterPro" id="IPR001296">
    <property type="entry name" value="Glyco_trans_1"/>
</dbReference>
<sequence length="372" mass="41565">MKVMYLIWSLGYGGAEKMLLSLASEHGPGVEPLVCCLDDVGCHAHHLVDRGIKVIPLNKKRGFDISVLGKLRNIVRDERVDIINSHLWSANLYARLLKCFVSVPVVVDEHNVDLWKKWYHFAIDRLLAPKADGYIFVSQAVREFYRMNVPGALRKHKVIYNGIDLTPFRQGGDIRGDLLAHFSALADARLLVNVGRLVEAKDQAELVRITRTLVDKGYNVYTLIVGDGPLRGELEREVAATGMQSRVWLTGSRDDVPLILKSCDLFVLPSRWEGLPLVILETMCAGTPPVFYDVGGTAEFVRDGEDGIKVPAGNTEAILAALERLLSSQGEIDRLADNFRQRGMEGCDTVQMVRAYERLFFDMLESNKTGAR</sequence>
<dbReference type="OrthoDB" id="5405057at2"/>
<dbReference type="GO" id="GO:0016757">
    <property type="term" value="F:glycosyltransferase activity"/>
    <property type="evidence" value="ECO:0007669"/>
    <property type="project" value="InterPro"/>
</dbReference>